<accession>A0ABQ5C0H3</accession>
<dbReference type="EMBL" id="BQNB010013716">
    <property type="protein sequence ID" value="GJT19428.1"/>
    <property type="molecule type" value="Genomic_DNA"/>
</dbReference>
<evidence type="ECO:0000313" key="3">
    <source>
        <dbReference type="Proteomes" id="UP001151760"/>
    </source>
</evidence>
<protein>
    <submittedName>
        <fullName evidence="2">Uncharacterized protein</fullName>
    </submittedName>
</protein>
<sequence>MGRDAARKRAMLHLLSNVSIVLLECGVRCLRQLVDFAVLEDMDAYRDEGMGNDLAAMKLTKLLKYQSSGILCVIVVMLEYRRIYNTHPCAIKPLNGVIPCKELQGSLSL</sequence>
<gene>
    <name evidence="2" type="ORF">Tco_0878134</name>
</gene>
<feature type="chain" id="PRO_5045750525" evidence="1">
    <location>
        <begin position="30"/>
        <end position="109"/>
    </location>
</feature>
<reference evidence="2" key="2">
    <citation type="submission" date="2022-01" db="EMBL/GenBank/DDBJ databases">
        <authorList>
            <person name="Yamashiro T."/>
            <person name="Shiraishi A."/>
            <person name="Satake H."/>
            <person name="Nakayama K."/>
        </authorList>
    </citation>
    <scope>NUCLEOTIDE SEQUENCE</scope>
</reference>
<evidence type="ECO:0000313" key="2">
    <source>
        <dbReference type="EMBL" id="GJT19428.1"/>
    </source>
</evidence>
<feature type="signal peptide" evidence="1">
    <location>
        <begin position="1"/>
        <end position="29"/>
    </location>
</feature>
<keyword evidence="1" id="KW-0732">Signal</keyword>
<keyword evidence="3" id="KW-1185">Reference proteome</keyword>
<name>A0ABQ5C0H3_9ASTR</name>
<organism evidence="2 3">
    <name type="scientific">Tanacetum coccineum</name>
    <dbReference type="NCBI Taxonomy" id="301880"/>
    <lineage>
        <taxon>Eukaryota</taxon>
        <taxon>Viridiplantae</taxon>
        <taxon>Streptophyta</taxon>
        <taxon>Embryophyta</taxon>
        <taxon>Tracheophyta</taxon>
        <taxon>Spermatophyta</taxon>
        <taxon>Magnoliopsida</taxon>
        <taxon>eudicotyledons</taxon>
        <taxon>Gunneridae</taxon>
        <taxon>Pentapetalae</taxon>
        <taxon>asterids</taxon>
        <taxon>campanulids</taxon>
        <taxon>Asterales</taxon>
        <taxon>Asteraceae</taxon>
        <taxon>Asteroideae</taxon>
        <taxon>Anthemideae</taxon>
        <taxon>Anthemidinae</taxon>
        <taxon>Tanacetum</taxon>
    </lineage>
</organism>
<comment type="caution">
    <text evidence="2">The sequence shown here is derived from an EMBL/GenBank/DDBJ whole genome shotgun (WGS) entry which is preliminary data.</text>
</comment>
<evidence type="ECO:0000256" key="1">
    <source>
        <dbReference type="SAM" id="SignalP"/>
    </source>
</evidence>
<reference evidence="2" key="1">
    <citation type="journal article" date="2022" name="Int. J. Mol. Sci.">
        <title>Draft Genome of Tanacetum Coccineum: Genomic Comparison of Closely Related Tanacetum-Family Plants.</title>
        <authorList>
            <person name="Yamashiro T."/>
            <person name="Shiraishi A."/>
            <person name="Nakayama K."/>
            <person name="Satake H."/>
        </authorList>
    </citation>
    <scope>NUCLEOTIDE SEQUENCE</scope>
</reference>
<proteinExistence type="predicted"/>
<dbReference type="Proteomes" id="UP001151760">
    <property type="component" value="Unassembled WGS sequence"/>
</dbReference>